<evidence type="ECO:0000313" key="4">
    <source>
        <dbReference type="RefSeq" id="XP_006561977.1"/>
    </source>
</evidence>
<dbReference type="GeneID" id="102653658"/>
<name>A0A7M7GQ72_APIME</name>
<evidence type="ECO:0000256" key="1">
    <source>
        <dbReference type="SAM" id="SignalP"/>
    </source>
</evidence>
<reference evidence="2" key="1">
    <citation type="submission" date="2021-01" db="UniProtKB">
        <authorList>
            <consortium name="EnsemblMetazoa"/>
        </authorList>
    </citation>
    <scope>IDENTIFICATION</scope>
    <source>
        <strain evidence="2">DH4</strain>
    </source>
</reference>
<reference evidence="4" key="2">
    <citation type="submission" date="2025-04" db="UniProtKB">
        <authorList>
            <consortium name="RefSeq"/>
        </authorList>
    </citation>
    <scope>IDENTIFICATION</scope>
    <source>
        <strain evidence="4">DH4</strain>
        <tissue evidence="4">Whole body</tissue>
    </source>
</reference>
<gene>
    <name evidence="2" type="primary">102653658</name>
    <name evidence="4" type="synonym">LOC102653658</name>
</gene>
<keyword evidence="1" id="KW-0732">Signal</keyword>
<evidence type="ECO:0000313" key="2">
    <source>
        <dbReference type="EnsemblMetazoa" id="XP_006561977"/>
    </source>
</evidence>
<dbReference type="RefSeq" id="XP_006561977.1">
    <property type="nucleotide sequence ID" value="XM_006561914.3"/>
</dbReference>
<proteinExistence type="predicted"/>
<dbReference type="KEGG" id="ame:102653658"/>
<dbReference type="EnsemblMetazoa" id="XM_006561914">
    <property type="protein sequence ID" value="XP_006561977"/>
    <property type="gene ID" value="LOC102653658"/>
</dbReference>
<protein>
    <submittedName>
        <fullName evidence="4">Uncharacterized protein LOC102653658</fullName>
    </submittedName>
</protein>
<dbReference type="Proteomes" id="UP000005203">
    <property type="component" value="Linkage group LG1"/>
</dbReference>
<dbReference type="AlphaFoldDB" id="A0A7M7GQ72"/>
<reference evidence="3" key="3">
    <citation type="submission" date="2025-05" db="UniProtKB">
        <authorList>
            <consortium name="RefSeq"/>
        </authorList>
    </citation>
    <scope>NUCLEOTIDE SEQUENCE [LARGE SCALE GENOMIC DNA]</scope>
    <source>
        <strain evidence="3">DH4</strain>
    </source>
</reference>
<dbReference type="OMA" id="YGWGPFG"/>
<accession>A0A8B6YWD5</accession>
<evidence type="ECO:0000313" key="3">
    <source>
        <dbReference type="Proteomes" id="UP000005203"/>
    </source>
</evidence>
<feature type="signal peptide" evidence="1">
    <location>
        <begin position="1"/>
        <end position="20"/>
    </location>
</feature>
<sequence>MFAAIVFVFILNMLWIICQAVPLLDLKNALEKNELNTIVTSECSTNGKCSEWLPIQEVQKDIPTIPENLSMSKIDIEREASNLDPNTIIETWGDVSAPLNKFYQTSTFGGKTGNRLSKKDVVMSRSWSAGGMPFSVLYMKPHASRGNHASTIQQQEQGKIEITTPATMHSNSRIAVRNGSTRRQYSIIPQLFISYGWGPFGK</sequence>
<organism evidence="2">
    <name type="scientific">Apis mellifera</name>
    <name type="common">Honeybee</name>
    <dbReference type="NCBI Taxonomy" id="7460"/>
    <lineage>
        <taxon>Eukaryota</taxon>
        <taxon>Metazoa</taxon>
        <taxon>Ecdysozoa</taxon>
        <taxon>Arthropoda</taxon>
        <taxon>Hexapoda</taxon>
        <taxon>Insecta</taxon>
        <taxon>Pterygota</taxon>
        <taxon>Neoptera</taxon>
        <taxon>Endopterygota</taxon>
        <taxon>Hymenoptera</taxon>
        <taxon>Apocrita</taxon>
        <taxon>Aculeata</taxon>
        <taxon>Apoidea</taxon>
        <taxon>Anthophila</taxon>
        <taxon>Apidae</taxon>
        <taxon>Apis</taxon>
    </lineage>
</organism>
<feature type="chain" id="PRO_5044659476" evidence="1">
    <location>
        <begin position="21"/>
        <end position="202"/>
    </location>
</feature>
<dbReference type="OrthoDB" id="6591549at2759"/>
<accession>A0A7M7GQ72</accession>
<keyword evidence="3" id="KW-1185">Reference proteome</keyword>